<organism evidence="1 2">
    <name type="scientific">Paramuricea clavata</name>
    <name type="common">Red gorgonian</name>
    <name type="synonym">Violescent sea-whip</name>
    <dbReference type="NCBI Taxonomy" id="317549"/>
    <lineage>
        <taxon>Eukaryota</taxon>
        <taxon>Metazoa</taxon>
        <taxon>Cnidaria</taxon>
        <taxon>Anthozoa</taxon>
        <taxon>Octocorallia</taxon>
        <taxon>Malacalcyonacea</taxon>
        <taxon>Plexauridae</taxon>
        <taxon>Paramuricea</taxon>
    </lineage>
</organism>
<sequence length="109" mass="12515">MESHGRRKKSRSIAALVFLTIIGVGFLFFGLVTITCGFIVNYLEDFEVTDGGQALESAVESEFDYTQYWLGFPAYQQAKSNNTKLRGKFQPWNRMGEERSRDLSPLWCF</sequence>
<keyword evidence="2" id="KW-1185">Reference proteome</keyword>
<gene>
    <name evidence="1" type="ORF">PACLA_8A084677</name>
</gene>
<proteinExistence type="predicted"/>
<name>A0A6S7GQ96_PARCT</name>
<protein>
    <submittedName>
        <fullName evidence="1">Uncharacterized protein</fullName>
    </submittedName>
</protein>
<dbReference type="EMBL" id="CACRXK020002347">
    <property type="protein sequence ID" value="CAB3993883.1"/>
    <property type="molecule type" value="Genomic_DNA"/>
</dbReference>
<dbReference type="Proteomes" id="UP001152795">
    <property type="component" value="Unassembled WGS sequence"/>
</dbReference>
<reference evidence="1" key="1">
    <citation type="submission" date="2020-04" db="EMBL/GenBank/DDBJ databases">
        <authorList>
            <person name="Alioto T."/>
            <person name="Alioto T."/>
            <person name="Gomez Garrido J."/>
        </authorList>
    </citation>
    <scope>NUCLEOTIDE SEQUENCE</scope>
    <source>
        <strain evidence="1">A484AB</strain>
    </source>
</reference>
<accession>A0A6S7GQ96</accession>
<comment type="caution">
    <text evidence="1">The sequence shown here is derived from an EMBL/GenBank/DDBJ whole genome shotgun (WGS) entry which is preliminary data.</text>
</comment>
<evidence type="ECO:0000313" key="2">
    <source>
        <dbReference type="Proteomes" id="UP001152795"/>
    </source>
</evidence>
<evidence type="ECO:0000313" key="1">
    <source>
        <dbReference type="EMBL" id="CAB3993883.1"/>
    </source>
</evidence>
<dbReference type="AlphaFoldDB" id="A0A6S7GQ96"/>